<evidence type="ECO:0000256" key="1">
    <source>
        <dbReference type="ARBA" id="ARBA00009865"/>
    </source>
</evidence>
<dbReference type="AlphaFoldDB" id="A0A370TSF1"/>
<dbReference type="SUPFAM" id="SSF75005">
    <property type="entry name" value="Arabinanase/levansucrase/invertase"/>
    <property type="match status" value="1"/>
</dbReference>
<keyword evidence="3 4" id="KW-0326">Glycosidase</keyword>
<organism evidence="6 7">
    <name type="scientific">Venustampulla echinocandica</name>
    <dbReference type="NCBI Taxonomy" id="2656787"/>
    <lineage>
        <taxon>Eukaryota</taxon>
        <taxon>Fungi</taxon>
        <taxon>Dikarya</taxon>
        <taxon>Ascomycota</taxon>
        <taxon>Pezizomycotina</taxon>
        <taxon>Leotiomycetes</taxon>
        <taxon>Helotiales</taxon>
        <taxon>Pleuroascaceae</taxon>
        <taxon>Venustampulla</taxon>
    </lineage>
</organism>
<evidence type="ECO:0000256" key="4">
    <source>
        <dbReference type="RuleBase" id="RU361187"/>
    </source>
</evidence>
<dbReference type="SUPFAM" id="SSF49899">
    <property type="entry name" value="Concanavalin A-like lectins/glucanases"/>
    <property type="match status" value="1"/>
</dbReference>
<dbReference type="InterPro" id="IPR051795">
    <property type="entry name" value="Glycosyl_Hydrlase_43"/>
</dbReference>
<comment type="caution">
    <text evidence="6">The sequence shown here is derived from an EMBL/GenBank/DDBJ whole genome shotgun (WGS) entry which is preliminary data.</text>
</comment>
<dbReference type="GO" id="GO:0004553">
    <property type="term" value="F:hydrolase activity, hydrolyzing O-glycosyl compounds"/>
    <property type="evidence" value="ECO:0007669"/>
    <property type="project" value="InterPro"/>
</dbReference>
<reference evidence="6 7" key="1">
    <citation type="journal article" date="2018" name="IMA Fungus">
        <title>IMA Genome-F 9: Draft genome sequence of Annulohypoxylon stygium, Aspergillus mulundensis, Berkeleyomyces basicola (syn. Thielaviopsis basicola), Ceratocystis smalleyi, two Cercospora beticola strains, Coleophoma cylindrospora, Fusarium fracticaudum, Phialophora cf. hyalina, and Morchella septimelata.</title>
        <authorList>
            <person name="Wingfield B.D."/>
            <person name="Bills G.F."/>
            <person name="Dong Y."/>
            <person name="Huang W."/>
            <person name="Nel W.J."/>
            <person name="Swalarsk-Parry B.S."/>
            <person name="Vaghefi N."/>
            <person name="Wilken P.M."/>
            <person name="An Z."/>
            <person name="de Beer Z.W."/>
            <person name="De Vos L."/>
            <person name="Chen L."/>
            <person name="Duong T.A."/>
            <person name="Gao Y."/>
            <person name="Hammerbacher A."/>
            <person name="Kikkert J.R."/>
            <person name="Li Y."/>
            <person name="Li H."/>
            <person name="Li K."/>
            <person name="Li Q."/>
            <person name="Liu X."/>
            <person name="Ma X."/>
            <person name="Naidoo K."/>
            <person name="Pethybridge S.J."/>
            <person name="Sun J."/>
            <person name="Steenkamp E.T."/>
            <person name="van der Nest M.A."/>
            <person name="van Wyk S."/>
            <person name="Wingfield M.J."/>
            <person name="Xiong C."/>
            <person name="Yue Q."/>
            <person name="Zhang X."/>
        </authorList>
    </citation>
    <scope>NUCLEOTIDE SEQUENCE [LARGE SCALE GENOMIC DNA]</scope>
    <source>
        <strain evidence="6 7">BP 5553</strain>
    </source>
</reference>
<dbReference type="GO" id="GO:0005975">
    <property type="term" value="P:carbohydrate metabolic process"/>
    <property type="evidence" value="ECO:0007669"/>
    <property type="project" value="InterPro"/>
</dbReference>
<dbReference type="GeneID" id="43595651"/>
<proteinExistence type="inferred from homology"/>
<name>A0A370TSF1_9HELO</name>
<dbReference type="PANTHER" id="PTHR42812">
    <property type="entry name" value="BETA-XYLOSIDASE"/>
    <property type="match status" value="1"/>
</dbReference>
<dbReference type="Gene3D" id="2.115.10.20">
    <property type="entry name" value="Glycosyl hydrolase domain, family 43"/>
    <property type="match status" value="1"/>
</dbReference>
<accession>A0A370TSF1</accession>
<evidence type="ECO:0000256" key="3">
    <source>
        <dbReference type="ARBA" id="ARBA00023295"/>
    </source>
</evidence>
<dbReference type="CDD" id="cd18617">
    <property type="entry name" value="GH43_XynB-like"/>
    <property type="match status" value="1"/>
</dbReference>
<dbReference type="Pfam" id="PF17851">
    <property type="entry name" value="GH43_C2"/>
    <property type="match status" value="1"/>
</dbReference>
<dbReference type="EMBL" id="NPIC01000002">
    <property type="protein sequence ID" value="RDL38462.1"/>
    <property type="molecule type" value="Genomic_DNA"/>
</dbReference>
<evidence type="ECO:0000256" key="2">
    <source>
        <dbReference type="ARBA" id="ARBA00022801"/>
    </source>
</evidence>
<keyword evidence="2 4" id="KW-0378">Hydrolase</keyword>
<evidence type="ECO:0000259" key="5">
    <source>
        <dbReference type="Pfam" id="PF17851"/>
    </source>
</evidence>
<keyword evidence="7" id="KW-1185">Reference proteome</keyword>
<evidence type="ECO:0000313" key="6">
    <source>
        <dbReference type="EMBL" id="RDL38462.1"/>
    </source>
</evidence>
<dbReference type="InterPro" id="IPR023296">
    <property type="entry name" value="Glyco_hydro_beta-prop_sf"/>
</dbReference>
<sequence length="514" mass="58145">MENTYQNPIIPGFNPDPSIIRSGSDFFLITSSFEYYPGIPIYHSKDLICWNLIGHALTRRSQLDIRTPEPGEGFGHQRSDDRVWPRGFYVKTNNIWDEESWSDPVFFDQVGFDQDLFWDNNDTVYLSSTYRKLQRTPCDPPLKDFAIHVCTVDLATGNSTSQPKLIRESSSGVAEGSHILKRGKYYYLFTAEGGTESGHCEWVSRSEKGPFGPWELAPNNPLWRNGSEDEVQNIGHADFVEDTNGRWWAVFLGVRPVKSGNQWRTSVFGRESFLVPMTWEGEWPVVNGGQKATLRGTGPSLYLLEHAVAWRDDFTQSKLVLGWYRKNTPTKVDFSLTENPGNLRLYGGPYTLSVPTCPTLFLRKQTRPVTTWQTRISFLPESPNTEAGTVVWWNYFTYSSVGIRMSPADSSKRILRFRPATGDEVTMELKSQTSDVKLVVACSQDQYTFGFFELSNVANEEEAPVQWIGGVGAEAMTANPPVGQPFTGMMLGLYAFGELERCLVPADFKYAEFC</sequence>
<dbReference type="OrthoDB" id="2139957at2759"/>
<comment type="similarity">
    <text evidence="1 4">Belongs to the glycosyl hydrolase 43 family.</text>
</comment>
<evidence type="ECO:0000313" key="7">
    <source>
        <dbReference type="Proteomes" id="UP000254866"/>
    </source>
</evidence>
<gene>
    <name evidence="6" type="ORF">BP5553_02802</name>
</gene>
<protein>
    <submittedName>
        <fullName evidence="6">Glycosyl hydrolases family 43</fullName>
    </submittedName>
</protein>
<dbReference type="Proteomes" id="UP000254866">
    <property type="component" value="Unassembled WGS sequence"/>
</dbReference>
<dbReference type="Pfam" id="PF04616">
    <property type="entry name" value="Glyco_hydro_43"/>
    <property type="match status" value="2"/>
</dbReference>
<dbReference type="PANTHER" id="PTHR42812:SF16">
    <property type="entry name" value="HYDROLASE, PUTATIVE (AFU_ORTHOLOGUE AFUA_7G06110)-RELATED"/>
    <property type="match status" value="1"/>
</dbReference>
<dbReference type="InterPro" id="IPR013320">
    <property type="entry name" value="ConA-like_dom_sf"/>
</dbReference>
<dbReference type="InterPro" id="IPR041542">
    <property type="entry name" value="GH43_C2"/>
</dbReference>
<dbReference type="Gene3D" id="2.60.120.200">
    <property type="match status" value="1"/>
</dbReference>
<dbReference type="STRING" id="2656787.A0A370TSF1"/>
<dbReference type="InterPro" id="IPR006710">
    <property type="entry name" value="Glyco_hydro_43"/>
</dbReference>
<dbReference type="RefSeq" id="XP_031871118.1">
    <property type="nucleotide sequence ID" value="XM_032011425.1"/>
</dbReference>
<feature type="domain" description="Beta-xylosidase C-terminal Concanavalin A-like" evidence="5">
    <location>
        <begin position="311"/>
        <end position="513"/>
    </location>
</feature>